<dbReference type="Pfam" id="PF00704">
    <property type="entry name" value="Glyco_hydro_18"/>
    <property type="match status" value="1"/>
</dbReference>
<keyword evidence="8" id="KW-0624">Polysaccharide degradation</keyword>
<dbReference type="CDD" id="cd06548">
    <property type="entry name" value="GH18_chitinase"/>
    <property type="match status" value="1"/>
</dbReference>
<evidence type="ECO:0000256" key="8">
    <source>
        <dbReference type="ARBA" id="ARBA00023326"/>
    </source>
</evidence>
<evidence type="ECO:0000259" key="13">
    <source>
        <dbReference type="PROSITE" id="PS51173"/>
    </source>
</evidence>
<dbReference type="Pfam" id="PF00041">
    <property type="entry name" value="fn3"/>
    <property type="match status" value="1"/>
</dbReference>
<dbReference type="InterPro" id="IPR050314">
    <property type="entry name" value="Glycosyl_Hydrlase_18"/>
</dbReference>
<name>A0ABT4TII2_9ACTN</name>
<dbReference type="InterPro" id="IPR001223">
    <property type="entry name" value="Glyco_hydro18_cat"/>
</dbReference>
<protein>
    <recommendedName>
        <fullName evidence="3">chitinase</fullName>
        <ecNumber evidence="3">3.2.1.14</ecNumber>
    </recommendedName>
</protein>
<dbReference type="InterPro" id="IPR003961">
    <property type="entry name" value="FN3_dom"/>
</dbReference>
<dbReference type="InterPro" id="IPR029070">
    <property type="entry name" value="Chitinase_insertion_sf"/>
</dbReference>
<dbReference type="InterPro" id="IPR013783">
    <property type="entry name" value="Ig-like_fold"/>
</dbReference>
<evidence type="ECO:0000313" key="16">
    <source>
        <dbReference type="Proteomes" id="UP001165685"/>
    </source>
</evidence>
<feature type="compositionally biased region" description="Gly residues" evidence="10">
    <location>
        <begin position="244"/>
        <end position="253"/>
    </location>
</feature>
<feature type="domain" description="Fibronectin type-III" evidence="12">
    <location>
        <begin position="156"/>
        <end position="243"/>
    </location>
</feature>
<evidence type="ECO:0000256" key="2">
    <source>
        <dbReference type="ARBA" id="ARBA00009121"/>
    </source>
</evidence>
<evidence type="ECO:0000256" key="4">
    <source>
        <dbReference type="ARBA" id="ARBA00022801"/>
    </source>
</evidence>
<dbReference type="InterPro" id="IPR012291">
    <property type="entry name" value="CBM2_carb-bd_dom_sf"/>
</dbReference>
<evidence type="ECO:0000256" key="3">
    <source>
        <dbReference type="ARBA" id="ARBA00012729"/>
    </source>
</evidence>
<comment type="catalytic activity">
    <reaction evidence="1">
        <text>Random endo-hydrolysis of N-acetyl-beta-D-glucosaminide (1-&gt;4)-beta-linkages in chitin and chitodextrins.</text>
        <dbReference type="EC" id="3.2.1.14"/>
    </reaction>
</comment>
<dbReference type="PROSITE" id="PS50853">
    <property type="entry name" value="FN3"/>
    <property type="match status" value="1"/>
</dbReference>
<dbReference type="InterPro" id="IPR017853">
    <property type="entry name" value="GH"/>
</dbReference>
<dbReference type="InterPro" id="IPR008965">
    <property type="entry name" value="CBM2/CBM3_carb-bd_dom_sf"/>
</dbReference>
<evidence type="ECO:0000256" key="1">
    <source>
        <dbReference type="ARBA" id="ARBA00000822"/>
    </source>
</evidence>
<accession>A0ABT4TII2</accession>
<proteinExistence type="inferred from homology"/>
<organism evidence="15 16">
    <name type="scientific">Nocardiopsis suaedae</name>
    <dbReference type="NCBI Taxonomy" id="3018444"/>
    <lineage>
        <taxon>Bacteria</taxon>
        <taxon>Bacillati</taxon>
        <taxon>Actinomycetota</taxon>
        <taxon>Actinomycetes</taxon>
        <taxon>Streptosporangiales</taxon>
        <taxon>Nocardiopsidaceae</taxon>
        <taxon>Nocardiopsis</taxon>
    </lineage>
</organism>
<dbReference type="SUPFAM" id="SSF49384">
    <property type="entry name" value="Carbohydrate-binding domain"/>
    <property type="match status" value="1"/>
</dbReference>
<keyword evidence="5" id="KW-0146">Chitin degradation</keyword>
<dbReference type="RefSeq" id="WP_270677070.1">
    <property type="nucleotide sequence ID" value="NZ_JAQFWP010000011.1"/>
</dbReference>
<feature type="compositionally biased region" description="Low complexity" evidence="10">
    <location>
        <begin position="159"/>
        <end position="173"/>
    </location>
</feature>
<keyword evidence="7 9" id="KW-0326">Glycosidase</keyword>
<keyword evidence="6" id="KW-0119">Carbohydrate metabolism</keyword>
<comment type="similarity">
    <text evidence="2">Belongs to the glycosyl hydrolase 18 family. Chitinase class II subfamily.</text>
</comment>
<evidence type="ECO:0000313" key="15">
    <source>
        <dbReference type="EMBL" id="MDA2804519.1"/>
    </source>
</evidence>
<dbReference type="CDD" id="cd00063">
    <property type="entry name" value="FN3"/>
    <property type="match status" value="1"/>
</dbReference>
<dbReference type="PROSITE" id="PS51173">
    <property type="entry name" value="CBM2"/>
    <property type="match status" value="1"/>
</dbReference>
<dbReference type="EC" id="3.2.1.14" evidence="3"/>
<dbReference type="SMART" id="SM00636">
    <property type="entry name" value="Glyco_18"/>
    <property type="match status" value="1"/>
</dbReference>
<evidence type="ECO:0000256" key="7">
    <source>
        <dbReference type="ARBA" id="ARBA00023295"/>
    </source>
</evidence>
<reference evidence="15" key="1">
    <citation type="submission" date="2023-01" db="EMBL/GenBank/DDBJ databases">
        <title>Draft genome sequence of Nocardiopsis sp. LSu2-4 isolated from halophytes.</title>
        <authorList>
            <person name="Duangmal K."/>
            <person name="Chantavorakit T."/>
        </authorList>
    </citation>
    <scope>NUCLEOTIDE SEQUENCE</scope>
    <source>
        <strain evidence="15">LSu2-4</strain>
    </source>
</reference>
<feature type="chain" id="PRO_5047057665" description="chitinase" evidence="11">
    <location>
        <begin position="30"/>
        <end position="660"/>
    </location>
</feature>
<feature type="region of interest" description="Disordered" evidence="10">
    <location>
        <begin position="142"/>
        <end position="173"/>
    </location>
</feature>
<evidence type="ECO:0000256" key="6">
    <source>
        <dbReference type="ARBA" id="ARBA00023277"/>
    </source>
</evidence>
<evidence type="ECO:0000256" key="5">
    <source>
        <dbReference type="ARBA" id="ARBA00023024"/>
    </source>
</evidence>
<dbReference type="GO" id="GO:0016787">
    <property type="term" value="F:hydrolase activity"/>
    <property type="evidence" value="ECO:0007669"/>
    <property type="project" value="UniProtKB-KW"/>
</dbReference>
<dbReference type="InterPro" id="IPR001579">
    <property type="entry name" value="Glyco_hydro_18_chit_AS"/>
</dbReference>
<dbReference type="EMBL" id="JAQFWP010000011">
    <property type="protein sequence ID" value="MDA2804519.1"/>
    <property type="molecule type" value="Genomic_DNA"/>
</dbReference>
<feature type="domain" description="GH18" evidence="14">
    <location>
        <begin position="252"/>
        <end position="660"/>
    </location>
</feature>
<evidence type="ECO:0000259" key="14">
    <source>
        <dbReference type="PROSITE" id="PS51910"/>
    </source>
</evidence>
<dbReference type="PANTHER" id="PTHR11177">
    <property type="entry name" value="CHITINASE"/>
    <property type="match status" value="1"/>
</dbReference>
<dbReference type="SUPFAM" id="SSF49265">
    <property type="entry name" value="Fibronectin type III"/>
    <property type="match status" value="1"/>
</dbReference>
<dbReference type="Pfam" id="PF00553">
    <property type="entry name" value="CBM_2"/>
    <property type="match status" value="1"/>
</dbReference>
<feature type="compositionally biased region" description="Low complexity" evidence="10">
    <location>
        <begin position="229"/>
        <end position="243"/>
    </location>
</feature>
<feature type="signal peptide" evidence="11">
    <location>
        <begin position="1"/>
        <end position="29"/>
    </location>
</feature>
<dbReference type="InterPro" id="IPR001919">
    <property type="entry name" value="CBD2"/>
</dbReference>
<comment type="caution">
    <text evidence="15">The sequence shown here is derived from an EMBL/GenBank/DDBJ whole genome shotgun (WGS) entry which is preliminary data.</text>
</comment>
<dbReference type="Gene3D" id="2.60.40.290">
    <property type="match status" value="1"/>
</dbReference>
<evidence type="ECO:0000256" key="10">
    <source>
        <dbReference type="SAM" id="MobiDB-lite"/>
    </source>
</evidence>
<dbReference type="InterPro" id="IPR011583">
    <property type="entry name" value="Chitinase_II/V-like_cat"/>
</dbReference>
<dbReference type="SUPFAM" id="SSF51445">
    <property type="entry name" value="(Trans)glycosidases"/>
    <property type="match status" value="1"/>
</dbReference>
<dbReference type="SUPFAM" id="SSF54556">
    <property type="entry name" value="Chitinase insertion domain"/>
    <property type="match status" value="1"/>
</dbReference>
<sequence>MSRRPPALAAVIAAVTALPLALSAAPAAADPAPAAAPEGVTVVYTEGSSWETGYSGQFTIDNASSADLSDWRIEVTLPGGAEITSLWNATMDKAGSDYTLTPPSWGATVPAGGTYQIGFNGSLSSGATETAPVSCTVNGSPCAGGPGGDDTEAPTAPEGLSVSGTTSSSVGLSWTGSTDDVGVAGYEVLSGGQAVRTVIGDTPSATVSGLDPDTEYTFTVRAFDAAGNRSAESTAATARTDTGGDPGGPGGGKRVGYFTQWGIYDRGYLVKNVDTSGTADRLTHINYAFANINANGQCFQANQLGQGDAWADYGRSFRADESVDGVGDTWDQDLRGNFNQLRELKEKHPHLKVNLSIGGWTWSKNISDAASTPESRQRMASSCIDMFLRGNLPAFDGAGGPGSAYGVFDGIDLDWEWPGSEGHPDNVFKPEDKQNFTALVAEFRSQLDALETETGRTFELTSFMPADPAKVEAGFEVAKIMPDFDFITLQGYDYHGAWETTTAHQSNLVLAADDPSEPERRFSGEIALDAWTSRGADPADIVMGVPFYSRGWTGVQPGPNGDGMFQSSTGPAPGTYEDGIEDWKRLKDLPGQGYTLHRDEQAGAAWIYDGTTLWTFDDETEMRRKADWINGRGLGGAMVWSLDGDDAQGTLMRSLDGSLA</sequence>
<keyword evidence="11" id="KW-0732">Signal</keyword>
<evidence type="ECO:0000259" key="12">
    <source>
        <dbReference type="PROSITE" id="PS50853"/>
    </source>
</evidence>
<dbReference type="SMART" id="SM00060">
    <property type="entry name" value="FN3"/>
    <property type="match status" value="1"/>
</dbReference>
<dbReference type="SMART" id="SM00637">
    <property type="entry name" value="CBD_II"/>
    <property type="match status" value="1"/>
</dbReference>
<dbReference type="PANTHER" id="PTHR11177:SF317">
    <property type="entry name" value="CHITINASE 12-RELATED"/>
    <property type="match status" value="1"/>
</dbReference>
<dbReference type="Gene3D" id="3.20.20.80">
    <property type="entry name" value="Glycosidases"/>
    <property type="match status" value="1"/>
</dbReference>
<evidence type="ECO:0000256" key="9">
    <source>
        <dbReference type="RuleBase" id="RU000489"/>
    </source>
</evidence>
<dbReference type="Gene3D" id="3.10.50.10">
    <property type="match status" value="1"/>
</dbReference>
<gene>
    <name evidence="15" type="ORF">O4U47_08350</name>
</gene>
<keyword evidence="16" id="KW-1185">Reference proteome</keyword>
<dbReference type="Gene3D" id="2.60.40.10">
    <property type="entry name" value="Immunoglobulins"/>
    <property type="match status" value="1"/>
</dbReference>
<keyword evidence="4 9" id="KW-0378">Hydrolase</keyword>
<feature type="region of interest" description="Disordered" evidence="10">
    <location>
        <begin position="229"/>
        <end position="253"/>
    </location>
</feature>
<dbReference type="PROSITE" id="PS01095">
    <property type="entry name" value="GH18_1"/>
    <property type="match status" value="1"/>
</dbReference>
<dbReference type="InterPro" id="IPR036116">
    <property type="entry name" value="FN3_sf"/>
</dbReference>
<dbReference type="PROSITE" id="PS51910">
    <property type="entry name" value="GH18_2"/>
    <property type="match status" value="1"/>
</dbReference>
<evidence type="ECO:0000256" key="11">
    <source>
        <dbReference type="SAM" id="SignalP"/>
    </source>
</evidence>
<dbReference type="Proteomes" id="UP001165685">
    <property type="component" value="Unassembled WGS sequence"/>
</dbReference>
<feature type="domain" description="CBM2" evidence="13">
    <location>
        <begin position="33"/>
        <end position="145"/>
    </location>
</feature>